<protein>
    <recommendedName>
        <fullName evidence="2">Peptidase M13 N-terminal domain-containing protein</fullName>
    </recommendedName>
</protein>
<dbReference type="InterPro" id="IPR000718">
    <property type="entry name" value="Peptidase_M13"/>
</dbReference>
<dbReference type="GO" id="GO:0005886">
    <property type="term" value="C:plasma membrane"/>
    <property type="evidence" value="ECO:0007669"/>
    <property type="project" value="TreeGrafter"/>
</dbReference>
<dbReference type="Pfam" id="PF05649">
    <property type="entry name" value="Peptidase_M13_N"/>
    <property type="match status" value="1"/>
</dbReference>
<keyword evidence="4" id="KW-1185">Reference proteome</keyword>
<feature type="non-terminal residue" evidence="3">
    <location>
        <position position="443"/>
    </location>
</feature>
<dbReference type="Proteomes" id="UP001497497">
    <property type="component" value="Unassembled WGS sequence"/>
</dbReference>
<organism evidence="3 4">
    <name type="scientific">Lymnaea stagnalis</name>
    <name type="common">Great pond snail</name>
    <name type="synonym">Helix stagnalis</name>
    <dbReference type="NCBI Taxonomy" id="6523"/>
    <lineage>
        <taxon>Eukaryota</taxon>
        <taxon>Metazoa</taxon>
        <taxon>Spiralia</taxon>
        <taxon>Lophotrochozoa</taxon>
        <taxon>Mollusca</taxon>
        <taxon>Gastropoda</taxon>
        <taxon>Heterobranchia</taxon>
        <taxon>Euthyneura</taxon>
        <taxon>Panpulmonata</taxon>
        <taxon>Hygrophila</taxon>
        <taxon>Lymnaeoidea</taxon>
        <taxon>Lymnaeidae</taxon>
        <taxon>Lymnaea</taxon>
    </lineage>
</organism>
<evidence type="ECO:0000259" key="2">
    <source>
        <dbReference type="Pfam" id="PF05649"/>
    </source>
</evidence>
<dbReference type="SUPFAM" id="SSF55486">
    <property type="entry name" value="Metalloproteases ('zincins'), catalytic domain"/>
    <property type="match status" value="1"/>
</dbReference>
<keyword evidence="1" id="KW-0472">Membrane</keyword>
<dbReference type="Gene3D" id="1.10.1380.10">
    <property type="entry name" value="Neutral endopeptidase , domain2"/>
    <property type="match status" value="1"/>
</dbReference>
<keyword evidence="1" id="KW-1133">Transmembrane helix</keyword>
<dbReference type="InterPro" id="IPR024079">
    <property type="entry name" value="MetalloPept_cat_dom_sf"/>
</dbReference>
<dbReference type="PANTHER" id="PTHR11733:SF240">
    <property type="entry name" value="GH14155P-RELATED"/>
    <property type="match status" value="1"/>
</dbReference>
<dbReference type="GO" id="GO:0016485">
    <property type="term" value="P:protein processing"/>
    <property type="evidence" value="ECO:0007669"/>
    <property type="project" value="TreeGrafter"/>
</dbReference>
<gene>
    <name evidence="3" type="ORF">GSLYS_00021481001</name>
</gene>
<feature type="domain" description="Peptidase M13 N-terminal" evidence="2">
    <location>
        <begin position="125"/>
        <end position="435"/>
    </location>
</feature>
<comment type="caution">
    <text evidence="3">The sequence shown here is derived from an EMBL/GenBank/DDBJ whole genome shotgun (WGS) entry which is preliminary data.</text>
</comment>
<dbReference type="GO" id="GO:0004222">
    <property type="term" value="F:metalloendopeptidase activity"/>
    <property type="evidence" value="ECO:0007669"/>
    <property type="project" value="InterPro"/>
</dbReference>
<dbReference type="InterPro" id="IPR008753">
    <property type="entry name" value="Peptidase_M13_N"/>
</dbReference>
<dbReference type="Gene3D" id="3.40.390.10">
    <property type="entry name" value="Collagenase (Catalytic Domain)"/>
    <property type="match status" value="1"/>
</dbReference>
<evidence type="ECO:0000256" key="1">
    <source>
        <dbReference type="SAM" id="Phobius"/>
    </source>
</evidence>
<dbReference type="InterPro" id="IPR042089">
    <property type="entry name" value="Peptidase_M13_dom_2"/>
</dbReference>
<sequence length="443" mass="50232">MTEGDTYREFDNASIITSADATVVIGRYKFRKRDLLLGGVAVLALIVIIILAIVLAVEVNKNRTAEAPGSAPLVQATPFSTVTYKETHQSTPFIVTEVPTAPCDTVPCLKAAVYAKMNLNQTVDPCDDFYTFACGGFAAANPSTPDLLYLTPTTKILFDNVKQMMAFFDYPVERATAHSYERKVKHFIQSCNNHFDKMNLRGQPFIDKVLKPIGGWYVLNNWNVSSFNFTQQLKQVHVDYWTTAFFGVGVRFNHNDWNKRVVELFYGGLGMHYRYYGEDGNLVTSITDMYKEYMRNLAQLITFDAGVHDTETDARTNIFVEDAFEVENVIANFLLTSAAQWEPHNPENLRSLGDLTANCNNSLDFVDYMKAQFSDAPEHFTSATQVAILTHGYFLFLCPVIANYSSTPEGKRKLHNYMVWQLVNNYAADLSWDYVHYTRVIKH</sequence>
<proteinExistence type="predicted"/>
<dbReference type="AlphaFoldDB" id="A0AAV2IT65"/>
<dbReference type="PROSITE" id="PS51885">
    <property type="entry name" value="NEPRILYSIN"/>
    <property type="match status" value="1"/>
</dbReference>
<feature type="transmembrane region" description="Helical" evidence="1">
    <location>
        <begin position="35"/>
        <end position="57"/>
    </location>
</feature>
<evidence type="ECO:0000313" key="4">
    <source>
        <dbReference type="Proteomes" id="UP001497497"/>
    </source>
</evidence>
<evidence type="ECO:0000313" key="3">
    <source>
        <dbReference type="EMBL" id="CAL1548164.1"/>
    </source>
</evidence>
<dbReference type="PANTHER" id="PTHR11733">
    <property type="entry name" value="ZINC METALLOPROTEASE FAMILY M13 NEPRILYSIN-RELATED"/>
    <property type="match status" value="1"/>
</dbReference>
<keyword evidence="1" id="KW-0812">Transmembrane</keyword>
<dbReference type="EMBL" id="CAXITT010001201">
    <property type="protein sequence ID" value="CAL1548164.1"/>
    <property type="molecule type" value="Genomic_DNA"/>
</dbReference>
<accession>A0AAV2IT65</accession>
<name>A0AAV2IT65_LYMST</name>
<reference evidence="3 4" key="1">
    <citation type="submission" date="2024-04" db="EMBL/GenBank/DDBJ databases">
        <authorList>
            <consortium name="Genoscope - CEA"/>
            <person name="William W."/>
        </authorList>
    </citation>
    <scope>NUCLEOTIDE SEQUENCE [LARGE SCALE GENOMIC DNA]</scope>
</reference>